<name>A0A1F5WUY9_9BACT</name>
<evidence type="ECO:0000256" key="1">
    <source>
        <dbReference type="ARBA" id="ARBA00007074"/>
    </source>
</evidence>
<evidence type="ECO:0000259" key="5">
    <source>
        <dbReference type="PROSITE" id="PS51935"/>
    </source>
</evidence>
<evidence type="ECO:0000313" key="6">
    <source>
        <dbReference type="EMBL" id="OGF79468.1"/>
    </source>
</evidence>
<dbReference type="InterPro" id="IPR000064">
    <property type="entry name" value="NLP_P60_dom"/>
</dbReference>
<sequence>MNRKEYKISKVISIAESLKGRPYKYGAKMADAPRFFDCSLFTQYVFQKIGIKLPRTAIEQAMAGKRADLKNIKGGDLVFMKGELGRYNKYFPKGIGHVGIYLGDGKVIHAERRRIIGKYEDIYRPELIKEDGKVVIEGIKTFLRKKKPIAVIKRFL</sequence>
<evidence type="ECO:0000256" key="2">
    <source>
        <dbReference type="ARBA" id="ARBA00022670"/>
    </source>
</evidence>
<comment type="similarity">
    <text evidence="1">Belongs to the peptidase C40 family.</text>
</comment>
<dbReference type="PANTHER" id="PTHR47053">
    <property type="entry name" value="MUREIN DD-ENDOPEPTIDASE MEPH-RELATED"/>
    <property type="match status" value="1"/>
</dbReference>
<dbReference type="PANTHER" id="PTHR47053:SF1">
    <property type="entry name" value="MUREIN DD-ENDOPEPTIDASE MEPH-RELATED"/>
    <property type="match status" value="1"/>
</dbReference>
<dbReference type="EMBL" id="MFHI01000001">
    <property type="protein sequence ID" value="OGF79468.1"/>
    <property type="molecule type" value="Genomic_DNA"/>
</dbReference>
<comment type="caution">
    <text evidence="6">The sequence shown here is derived from an EMBL/GenBank/DDBJ whole genome shotgun (WGS) entry which is preliminary data.</text>
</comment>
<keyword evidence="4" id="KW-0788">Thiol protease</keyword>
<dbReference type="GO" id="GO:0006508">
    <property type="term" value="P:proteolysis"/>
    <property type="evidence" value="ECO:0007669"/>
    <property type="project" value="UniProtKB-KW"/>
</dbReference>
<dbReference type="AlphaFoldDB" id="A0A1F5WUY9"/>
<reference evidence="6 7" key="1">
    <citation type="journal article" date="2016" name="Nat. Commun.">
        <title>Thousands of microbial genomes shed light on interconnected biogeochemical processes in an aquifer system.</title>
        <authorList>
            <person name="Anantharaman K."/>
            <person name="Brown C.T."/>
            <person name="Hug L.A."/>
            <person name="Sharon I."/>
            <person name="Castelle C.J."/>
            <person name="Probst A.J."/>
            <person name="Thomas B.C."/>
            <person name="Singh A."/>
            <person name="Wilkins M.J."/>
            <person name="Karaoz U."/>
            <person name="Brodie E.L."/>
            <person name="Williams K.H."/>
            <person name="Hubbard S.S."/>
            <person name="Banfield J.F."/>
        </authorList>
    </citation>
    <scope>NUCLEOTIDE SEQUENCE [LARGE SCALE GENOMIC DNA]</scope>
</reference>
<keyword evidence="3" id="KW-0378">Hydrolase</keyword>
<evidence type="ECO:0000256" key="4">
    <source>
        <dbReference type="ARBA" id="ARBA00022807"/>
    </source>
</evidence>
<organism evidence="6 7">
    <name type="scientific">Candidatus Giovannonibacteria bacterium RIFCSPHIGHO2_02_43_13</name>
    <dbReference type="NCBI Taxonomy" id="1798330"/>
    <lineage>
        <taxon>Bacteria</taxon>
        <taxon>Candidatus Giovannoniibacteriota</taxon>
    </lineage>
</organism>
<dbReference type="Proteomes" id="UP000178425">
    <property type="component" value="Unassembled WGS sequence"/>
</dbReference>
<dbReference type="Pfam" id="PF00877">
    <property type="entry name" value="NLPC_P60"/>
    <property type="match status" value="1"/>
</dbReference>
<dbReference type="InterPro" id="IPR051202">
    <property type="entry name" value="Peptidase_C40"/>
</dbReference>
<keyword evidence="2" id="KW-0645">Protease</keyword>
<accession>A0A1F5WUY9</accession>
<evidence type="ECO:0000256" key="3">
    <source>
        <dbReference type="ARBA" id="ARBA00022801"/>
    </source>
</evidence>
<protein>
    <recommendedName>
        <fullName evidence="5">NlpC/P60 domain-containing protein</fullName>
    </recommendedName>
</protein>
<dbReference type="PROSITE" id="PS51935">
    <property type="entry name" value="NLPC_P60"/>
    <property type="match status" value="1"/>
</dbReference>
<gene>
    <name evidence="6" type="ORF">A2W54_02270</name>
</gene>
<evidence type="ECO:0000313" key="7">
    <source>
        <dbReference type="Proteomes" id="UP000178425"/>
    </source>
</evidence>
<dbReference type="InterPro" id="IPR038765">
    <property type="entry name" value="Papain-like_cys_pep_sf"/>
</dbReference>
<dbReference type="GO" id="GO:0008234">
    <property type="term" value="F:cysteine-type peptidase activity"/>
    <property type="evidence" value="ECO:0007669"/>
    <property type="project" value="UniProtKB-KW"/>
</dbReference>
<feature type="domain" description="NlpC/P60" evidence="5">
    <location>
        <begin position="5"/>
        <end position="143"/>
    </location>
</feature>
<dbReference type="SUPFAM" id="SSF54001">
    <property type="entry name" value="Cysteine proteinases"/>
    <property type="match status" value="1"/>
</dbReference>
<proteinExistence type="inferred from homology"/>
<dbReference type="Gene3D" id="3.90.1720.10">
    <property type="entry name" value="endopeptidase domain like (from Nostoc punctiforme)"/>
    <property type="match status" value="1"/>
</dbReference>